<gene>
    <name evidence="6" type="ORF">SELMODRAFT_235482</name>
</gene>
<accession>D8SY24</accession>
<feature type="domain" description="RanBP2-type" evidence="5">
    <location>
        <begin position="82"/>
        <end position="111"/>
    </location>
</feature>
<dbReference type="Gramene" id="EFJ10623">
    <property type="protein sequence ID" value="EFJ10623"/>
    <property type="gene ID" value="SELMODRAFT_235482"/>
</dbReference>
<dbReference type="PANTHER" id="PTHR23111">
    <property type="entry name" value="ZINC FINGER PROTEIN"/>
    <property type="match status" value="1"/>
</dbReference>
<dbReference type="GO" id="GO:0003729">
    <property type="term" value="F:mRNA binding"/>
    <property type="evidence" value="ECO:0000318"/>
    <property type="project" value="GO_Central"/>
</dbReference>
<dbReference type="HOGENOM" id="CLU_077018_2_1_1"/>
<dbReference type="Pfam" id="PF00641">
    <property type="entry name" value="Zn_ribbon_RanBP"/>
    <property type="match status" value="3"/>
</dbReference>
<dbReference type="KEGG" id="smo:SELMODRAFT_235482"/>
<evidence type="ECO:0000313" key="7">
    <source>
        <dbReference type="Proteomes" id="UP000001514"/>
    </source>
</evidence>
<dbReference type="PANTHER" id="PTHR23111:SF75">
    <property type="entry name" value="OS06G0141200 PROTEIN"/>
    <property type="match status" value="1"/>
</dbReference>
<dbReference type="InterPro" id="IPR001876">
    <property type="entry name" value="Znf_RanBP2"/>
</dbReference>
<dbReference type="PROSITE" id="PS50199">
    <property type="entry name" value="ZF_RANBP2_2"/>
    <property type="match status" value="3"/>
</dbReference>
<evidence type="ECO:0000259" key="5">
    <source>
        <dbReference type="PROSITE" id="PS50199"/>
    </source>
</evidence>
<feature type="domain" description="RanBP2-type" evidence="5">
    <location>
        <begin position="138"/>
        <end position="169"/>
    </location>
</feature>
<dbReference type="eggNOG" id="KOG4198">
    <property type="taxonomic scope" value="Eukaryota"/>
</dbReference>
<protein>
    <recommendedName>
        <fullName evidence="5">RanBP2-type domain-containing protein</fullName>
    </recommendedName>
</protein>
<dbReference type="GO" id="GO:0005737">
    <property type="term" value="C:cytoplasm"/>
    <property type="evidence" value="ECO:0000318"/>
    <property type="project" value="GO_Central"/>
</dbReference>
<keyword evidence="2 4" id="KW-0863">Zinc-finger</keyword>
<organism evidence="7">
    <name type="scientific">Selaginella moellendorffii</name>
    <name type="common">Spikemoss</name>
    <dbReference type="NCBI Taxonomy" id="88036"/>
    <lineage>
        <taxon>Eukaryota</taxon>
        <taxon>Viridiplantae</taxon>
        <taxon>Streptophyta</taxon>
        <taxon>Embryophyta</taxon>
        <taxon>Tracheophyta</taxon>
        <taxon>Lycopodiopsida</taxon>
        <taxon>Selaginellales</taxon>
        <taxon>Selaginellaceae</taxon>
        <taxon>Selaginella</taxon>
    </lineage>
</organism>
<evidence type="ECO:0000256" key="1">
    <source>
        <dbReference type="ARBA" id="ARBA00022723"/>
    </source>
</evidence>
<keyword evidence="3" id="KW-0862">Zinc</keyword>
<dbReference type="FunFam" id="4.10.1060.10:FF:000023">
    <property type="entry name" value="Ran-binding zinc finger protein"/>
    <property type="match status" value="1"/>
</dbReference>
<dbReference type="FunCoup" id="D8SY24">
    <property type="interactions" value="169"/>
</dbReference>
<dbReference type="InParanoid" id="D8SY24"/>
<reference evidence="6 7" key="1">
    <citation type="journal article" date="2011" name="Science">
        <title>The Selaginella genome identifies genetic changes associated with the evolution of vascular plants.</title>
        <authorList>
            <person name="Banks J.A."/>
            <person name="Nishiyama T."/>
            <person name="Hasebe M."/>
            <person name="Bowman J.L."/>
            <person name="Gribskov M."/>
            <person name="dePamphilis C."/>
            <person name="Albert V.A."/>
            <person name="Aono N."/>
            <person name="Aoyama T."/>
            <person name="Ambrose B.A."/>
            <person name="Ashton N.W."/>
            <person name="Axtell M.J."/>
            <person name="Barker E."/>
            <person name="Barker M.S."/>
            <person name="Bennetzen J.L."/>
            <person name="Bonawitz N.D."/>
            <person name="Chapple C."/>
            <person name="Cheng C."/>
            <person name="Correa L.G."/>
            <person name="Dacre M."/>
            <person name="DeBarry J."/>
            <person name="Dreyer I."/>
            <person name="Elias M."/>
            <person name="Engstrom E.M."/>
            <person name="Estelle M."/>
            <person name="Feng L."/>
            <person name="Finet C."/>
            <person name="Floyd S.K."/>
            <person name="Frommer W.B."/>
            <person name="Fujita T."/>
            <person name="Gramzow L."/>
            <person name="Gutensohn M."/>
            <person name="Harholt J."/>
            <person name="Hattori M."/>
            <person name="Heyl A."/>
            <person name="Hirai T."/>
            <person name="Hiwatashi Y."/>
            <person name="Ishikawa M."/>
            <person name="Iwata M."/>
            <person name="Karol K.G."/>
            <person name="Koehler B."/>
            <person name="Kolukisaoglu U."/>
            <person name="Kubo M."/>
            <person name="Kurata T."/>
            <person name="Lalonde S."/>
            <person name="Li K."/>
            <person name="Li Y."/>
            <person name="Litt A."/>
            <person name="Lyons E."/>
            <person name="Manning G."/>
            <person name="Maruyama T."/>
            <person name="Michael T.P."/>
            <person name="Mikami K."/>
            <person name="Miyazaki S."/>
            <person name="Morinaga S."/>
            <person name="Murata T."/>
            <person name="Mueller-Roeber B."/>
            <person name="Nelson D.R."/>
            <person name="Obara M."/>
            <person name="Oguri Y."/>
            <person name="Olmstead R.G."/>
            <person name="Onodera N."/>
            <person name="Petersen B.L."/>
            <person name="Pils B."/>
            <person name="Prigge M."/>
            <person name="Rensing S.A."/>
            <person name="Riano-Pachon D.M."/>
            <person name="Roberts A.W."/>
            <person name="Sato Y."/>
            <person name="Scheller H.V."/>
            <person name="Schulz B."/>
            <person name="Schulz C."/>
            <person name="Shakirov E.V."/>
            <person name="Shibagaki N."/>
            <person name="Shinohara N."/>
            <person name="Shippen D.E."/>
            <person name="Soerensen I."/>
            <person name="Sotooka R."/>
            <person name="Sugimoto N."/>
            <person name="Sugita M."/>
            <person name="Sumikawa N."/>
            <person name="Tanurdzic M."/>
            <person name="Theissen G."/>
            <person name="Ulvskov P."/>
            <person name="Wakazuki S."/>
            <person name="Weng J.K."/>
            <person name="Willats W.W."/>
            <person name="Wipf D."/>
            <person name="Wolf P.G."/>
            <person name="Yang L."/>
            <person name="Zimmer A.D."/>
            <person name="Zhu Q."/>
            <person name="Mitros T."/>
            <person name="Hellsten U."/>
            <person name="Loque D."/>
            <person name="Otillar R."/>
            <person name="Salamov A."/>
            <person name="Schmutz J."/>
            <person name="Shapiro H."/>
            <person name="Lindquist E."/>
            <person name="Lucas S."/>
            <person name="Rokhsar D."/>
            <person name="Grigoriev I.V."/>
        </authorList>
    </citation>
    <scope>NUCLEOTIDE SEQUENCE [LARGE SCALE GENOMIC DNA]</scope>
</reference>
<feature type="domain" description="RanBP2-type" evidence="5">
    <location>
        <begin position="4"/>
        <end position="33"/>
    </location>
</feature>
<dbReference type="AlphaFoldDB" id="D8SY24"/>
<dbReference type="SUPFAM" id="SSF90209">
    <property type="entry name" value="Ran binding protein zinc finger-like"/>
    <property type="match status" value="3"/>
</dbReference>
<sequence>MSRKPGDWDCPFCDHLNFSRRDSCQRCGEPRPMSERPRDVEFIGNSSGGGGGGGMRGGSYGFGGGGGGGRSSLAGFPAEDVRPGDWYCVECNAHNFASRTGCYKCGAFRDHDGEVGIDRSAGAGGGGGGGGFGRSVWKSGDWICPRTGCKEHNFANRVECFRCNARREPGELEKKPTLFLFSCRC</sequence>
<dbReference type="Gene3D" id="4.10.1060.10">
    <property type="entry name" value="Zinc finger, RanBP2-type"/>
    <property type="match status" value="3"/>
</dbReference>
<keyword evidence="7" id="KW-1185">Reference proteome</keyword>
<dbReference type="OMA" id="WICARSD"/>
<name>D8SY24_SELML</name>
<keyword evidence="1" id="KW-0479">Metal-binding</keyword>
<dbReference type="InterPro" id="IPR036443">
    <property type="entry name" value="Znf_RanBP2_sf"/>
</dbReference>
<evidence type="ECO:0000256" key="4">
    <source>
        <dbReference type="PROSITE-ProRule" id="PRU00322"/>
    </source>
</evidence>
<evidence type="ECO:0000256" key="2">
    <source>
        <dbReference type="ARBA" id="ARBA00022771"/>
    </source>
</evidence>
<evidence type="ECO:0000256" key="3">
    <source>
        <dbReference type="ARBA" id="ARBA00022833"/>
    </source>
</evidence>
<proteinExistence type="predicted"/>
<dbReference type="GO" id="GO:0008270">
    <property type="term" value="F:zinc ion binding"/>
    <property type="evidence" value="ECO:0007669"/>
    <property type="project" value="UniProtKB-KW"/>
</dbReference>
<dbReference type="SMART" id="SM00547">
    <property type="entry name" value="ZnF_RBZ"/>
    <property type="match status" value="3"/>
</dbReference>
<dbReference type="PROSITE" id="PS01358">
    <property type="entry name" value="ZF_RANBP2_1"/>
    <property type="match status" value="3"/>
</dbReference>
<dbReference type="STRING" id="88036.D8SY24"/>
<dbReference type="EMBL" id="GL377652">
    <property type="protein sequence ID" value="EFJ10623.1"/>
    <property type="molecule type" value="Genomic_DNA"/>
</dbReference>
<dbReference type="Proteomes" id="UP000001514">
    <property type="component" value="Unassembled WGS sequence"/>
</dbReference>
<evidence type="ECO:0000313" key="6">
    <source>
        <dbReference type="EMBL" id="EFJ10623.1"/>
    </source>
</evidence>